<gene>
    <name evidence="2" type="ORF">HMPREF9421_1892</name>
</gene>
<dbReference type="eggNOG" id="COG2153">
    <property type="taxonomic scope" value="Bacteria"/>
</dbReference>
<comment type="caution">
    <text evidence="2">The sequence shown here is derived from an EMBL/GenBank/DDBJ whole genome shotgun (WGS) entry which is preliminary data.</text>
</comment>
<proteinExistence type="predicted"/>
<dbReference type="Gene3D" id="3.40.630.30">
    <property type="match status" value="1"/>
</dbReference>
<sequence>MKNRREKVSLRLFNKEELMWCQKEFKELELKEFYEIVQLRLETFVVEQTRIYNDLDAIDLRAIHLFHQDEEGRVDAYARIFETGATIHFGRVAVAKDSRGQGLGKDMVEQILDLCEQRFPGRTIEIEAQEQVVGLYEKLGFQTVSEPFILASTPHVKMIYQK</sequence>
<organism evidence="2 3">
    <name type="scientific">Streptococcus australis ATCC 700641</name>
    <dbReference type="NCBI Taxonomy" id="888833"/>
    <lineage>
        <taxon>Bacteria</taxon>
        <taxon>Bacillati</taxon>
        <taxon>Bacillota</taxon>
        <taxon>Bacilli</taxon>
        <taxon>Lactobacillales</taxon>
        <taxon>Streptococcaceae</taxon>
        <taxon>Streptococcus</taxon>
    </lineage>
</organism>
<dbReference type="SUPFAM" id="SSF55729">
    <property type="entry name" value="Acyl-CoA N-acyltransferases (Nat)"/>
    <property type="match status" value="1"/>
</dbReference>
<dbReference type="EC" id="2.3.1.-" evidence="2"/>
<dbReference type="CDD" id="cd04301">
    <property type="entry name" value="NAT_SF"/>
    <property type="match status" value="1"/>
</dbReference>
<dbReference type="PANTHER" id="PTHR13355">
    <property type="entry name" value="GLUCOSAMINE 6-PHOSPHATE N-ACETYLTRANSFERASE"/>
    <property type="match status" value="1"/>
</dbReference>
<keyword evidence="2" id="KW-0012">Acyltransferase</keyword>
<reference evidence="2 3" key="1">
    <citation type="submission" date="2010-12" db="EMBL/GenBank/DDBJ databases">
        <authorList>
            <person name="Muzny D."/>
            <person name="Qin X."/>
            <person name="Deng J."/>
            <person name="Jiang H."/>
            <person name="Liu Y."/>
            <person name="Qu J."/>
            <person name="Song X.-Z."/>
            <person name="Zhang L."/>
            <person name="Thornton R."/>
            <person name="Coyle M."/>
            <person name="Francisco L."/>
            <person name="Jackson L."/>
            <person name="Javaid M."/>
            <person name="Korchina V."/>
            <person name="Kovar C."/>
            <person name="Mata R."/>
            <person name="Mathew T."/>
            <person name="Ngo R."/>
            <person name="Nguyen L."/>
            <person name="Nguyen N."/>
            <person name="Okwuonu G."/>
            <person name="Ongeri F."/>
            <person name="Pham C."/>
            <person name="Simmons D."/>
            <person name="Wilczek-Boney K."/>
            <person name="Hale W."/>
            <person name="Jakkamsetti A."/>
            <person name="Pham P."/>
            <person name="Ruth R."/>
            <person name="San Lucas F."/>
            <person name="Warren J."/>
            <person name="Zhang J."/>
            <person name="Zhao Z."/>
            <person name="Zhou C."/>
            <person name="Zhu D."/>
            <person name="Lee S."/>
            <person name="Bess C."/>
            <person name="Blankenburg K."/>
            <person name="Forbes L."/>
            <person name="Fu Q."/>
            <person name="Gubbala S."/>
            <person name="Hirani K."/>
            <person name="Jayaseelan J.C."/>
            <person name="Lara F."/>
            <person name="Munidasa M."/>
            <person name="Palculict T."/>
            <person name="Patil S."/>
            <person name="Pu L.-L."/>
            <person name="Saada N."/>
            <person name="Tang L."/>
            <person name="Weissenberger G."/>
            <person name="Zhu Y."/>
            <person name="Hemphill L."/>
            <person name="Shang Y."/>
            <person name="Youmans B."/>
            <person name="Ayvaz T."/>
            <person name="Ross M."/>
            <person name="Santibanez J."/>
            <person name="Aqrawi P."/>
            <person name="Gross S."/>
            <person name="Joshi V."/>
            <person name="Fowler G."/>
            <person name="Nazareth L."/>
            <person name="Reid J."/>
            <person name="Worley K."/>
            <person name="Petrosino J."/>
            <person name="Highlander S."/>
            <person name="Gibbs R."/>
        </authorList>
    </citation>
    <scope>NUCLEOTIDE SEQUENCE [LARGE SCALE GENOMIC DNA]</scope>
    <source>
        <strain evidence="2 3">ATCC 700641</strain>
    </source>
</reference>
<dbReference type="HOGENOM" id="CLU_056607_3_0_9"/>
<dbReference type="PROSITE" id="PS51186">
    <property type="entry name" value="GNAT"/>
    <property type="match status" value="1"/>
</dbReference>
<keyword evidence="3" id="KW-1185">Reference proteome</keyword>
<dbReference type="EMBL" id="AEQR01000021">
    <property type="protein sequence ID" value="EFV98680.1"/>
    <property type="molecule type" value="Genomic_DNA"/>
</dbReference>
<dbReference type="GO" id="GO:0004343">
    <property type="term" value="F:glucosamine 6-phosphate N-acetyltransferase activity"/>
    <property type="evidence" value="ECO:0007669"/>
    <property type="project" value="TreeGrafter"/>
</dbReference>
<dbReference type="InterPro" id="IPR039143">
    <property type="entry name" value="GNPNAT1-like"/>
</dbReference>
<accession>E7SCV6</accession>
<evidence type="ECO:0000313" key="2">
    <source>
        <dbReference type="EMBL" id="EFV98680.1"/>
    </source>
</evidence>
<name>E7SCV6_9STRE</name>
<evidence type="ECO:0000259" key="1">
    <source>
        <dbReference type="PROSITE" id="PS51186"/>
    </source>
</evidence>
<dbReference type="AlphaFoldDB" id="E7SCV6"/>
<evidence type="ECO:0000313" key="3">
    <source>
        <dbReference type="Proteomes" id="UP000002814"/>
    </source>
</evidence>
<dbReference type="InterPro" id="IPR000182">
    <property type="entry name" value="GNAT_dom"/>
</dbReference>
<dbReference type="Pfam" id="PF13673">
    <property type="entry name" value="Acetyltransf_10"/>
    <property type="match status" value="1"/>
</dbReference>
<feature type="domain" description="N-acetyltransferase" evidence="1">
    <location>
        <begin position="23"/>
        <end position="162"/>
    </location>
</feature>
<dbReference type="Proteomes" id="UP000002814">
    <property type="component" value="Unassembled WGS sequence"/>
</dbReference>
<keyword evidence="2" id="KW-0808">Transferase</keyword>
<dbReference type="PANTHER" id="PTHR13355:SF11">
    <property type="entry name" value="GLUCOSAMINE 6-PHOSPHATE N-ACETYLTRANSFERASE"/>
    <property type="match status" value="1"/>
</dbReference>
<dbReference type="InterPro" id="IPR016181">
    <property type="entry name" value="Acyl_CoA_acyltransferase"/>
</dbReference>
<protein>
    <submittedName>
        <fullName evidence="2">Acetyltransferase, GNAT family</fullName>
        <ecNumber evidence="2">2.3.1.-</ecNumber>
    </submittedName>
</protein>